<evidence type="ECO:0000256" key="1">
    <source>
        <dbReference type="SAM" id="MobiDB-lite"/>
    </source>
</evidence>
<dbReference type="Pfam" id="PF07191">
    <property type="entry name" value="Zn_ribbon_6"/>
    <property type="match status" value="1"/>
</dbReference>
<name>A0ABY6DS14_9NEIS</name>
<keyword evidence="3" id="KW-1185">Reference proteome</keyword>
<dbReference type="InterPro" id="IPR010807">
    <property type="entry name" value="YfgJ-like"/>
</dbReference>
<organism evidence="2 3">
    <name type="scientific">Chitiniphilus purpureus</name>
    <dbReference type="NCBI Taxonomy" id="2981137"/>
    <lineage>
        <taxon>Bacteria</taxon>
        <taxon>Pseudomonadati</taxon>
        <taxon>Pseudomonadota</taxon>
        <taxon>Betaproteobacteria</taxon>
        <taxon>Neisseriales</taxon>
        <taxon>Chitinibacteraceae</taxon>
        <taxon>Chitiniphilus</taxon>
    </lineage>
</organism>
<protein>
    <submittedName>
        <fullName evidence="2">Zinc ribbon domain-containing protein</fullName>
    </submittedName>
</protein>
<feature type="region of interest" description="Disordered" evidence="1">
    <location>
        <begin position="51"/>
        <end position="71"/>
    </location>
</feature>
<dbReference type="InterPro" id="IPR029037">
    <property type="entry name" value="DUF1407/YfgJ-like_sf"/>
</dbReference>
<dbReference type="Gene3D" id="2.10.290.10">
    <property type="entry name" value="YfgJ-like"/>
    <property type="match status" value="1"/>
</dbReference>
<accession>A0ABY6DS14</accession>
<dbReference type="RefSeq" id="WP_263126590.1">
    <property type="nucleotide sequence ID" value="NZ_CP106753.1"/>
</dbReference>
<dbReference type="Proteomes" id="UP001061302">
    <property type="component" value="Chromosome"/>
</dbReference>
<reference evidence="2" key="1">
    <citation type="submission" date="2022-10" db="EMBL/GenBank/DDBJ databases">
        <title>Chitiniphilus purpureus sp. nov., a novel chitin-degrading bacterium isolated from crawfish pond sediment.</title>
        <authorList>
            <person name="Li K."/>
        </authorList>
    </citation>
    <scope>NUCLEOTIDE SEQUENCE</scope>
    <source>
        <strain evidence="2">CD1</strain>
    </source>
</reference>
<proteinExistence type="predicted"/>
<dbReference type="EMBL" id="CP106753">
    <property type="protein sequence ID" value="UXY17159.1"/>
    <property type="molecule type" value="Genomic_DNA"/>
</dbReference>
<dbReference type="SUPFAM" id="SSF161187">
    <property type="entry name" value="YfgJ-like"/>
    <property type="match status" value="1"/>
</dbReference>
<feature type="compositionally biased region" description="Low complexity" evidence="1">
    <location>
        <begin position="52"/>
        <end position="63"/>
    </location>
</feature>
<gene>
    <name evidence="2" type="ORF">N8I74_09170</name>
</gene>
<evidence type="ECO:0000313" key="3">
    <source>
        <dbReference type="Proteomes" id="UP001061302"/>
    </source>
</evidence>
<evidence type="ECO:0000313" key="2">
    <source>
        <dbReference type="EMBL" id="UXY17159.1"/>
    </source>
</evidence>
<sequence>MTIEPRRIPACPDCSRPLEVLKSCGASSYFCNHCNELKGSARVREANPSLFSDAASGAGDPAGLNDSKEQH</sequence>